<dbReference type="Gene3D" id="2.10.25.10">
    <property type="entry name" value="Laminin"/>
    <property type="match status" value="1"/>
</dbReference>
<dbReference type="InterPro" id="IPR000742">
    <property type="entry name" value="EGF"/>
</dbReference>
<organism evidence="3 4">
    <name type="scientific">Anisakis simplex</name>
    <name type="common">Herring worm</name>
    <dbReference type="NCBI Taxonomy" id="6269"/>
    <lineage>
        <taxon>Eukaryota</taxon>
        <taxon>Metazoa</taxon>
        <taxon>Ecdysozoa</taxon>
        <taxon>Nematoda</taxon>
        <taxon>Chromadorea</taxon>
        <taxon>Rhabditida</taxon>
        <taxon>Spirurina</taxon>
        <taxon>Ascaridomorpha</taxon>
        <taxon>Ascaridoidea</taxon>
        <taxon>Anisakidae</taxon>
        <taxon>Anisakis</taxon>
        <taxon>Anisakis simplex complex</taxon>
    </lineage>
</organism>
<gene>
    <name evidence="3" type="ORF">ASIM_LOCUS5664</name>
</gene>
<keyword evidence="1" id="KW-0245">EGF-like domain</keyword>
<feature type="domain" description="EGF-like" evidence="2">
    <location>
        <begin position="10"/>
        <end position="55"/>
    </location>
</feature>
<dbReference type="AlphaFoldDB" id="A0A3P6NI02"/>
<proteinExistence type="predicted"/>
<evidence type="ECO:0000313" key="4">
    <source>
        <dbReference type="Proteomes" id="UP000267096"/>
    </source>
</evidence>
<dbReference type="PROSITE" id="PS50026">
    <property type="entry name" value="EGF_3"/>
    <property type="match status" value="1"/>
</dbReference>
<keyword evidence="4" id="KW-1185">Reference proteome</keyword>
<evidence type="ECO:0000259" key="2">
    <source>
        <dbReference type="PROSITE" id="PS50026"/>
    </source>
</evidence>
<evidence type="ECO:0000313" key="3">
    <source>
        <dbReference type="EMBL" id="VDK25886.1"/>
    </source>
</evidence>
<comment type="caution">
    <text evidence="1">Lacks conserved residue(s) required for the propagation of feature annotation.</text>
</comment>
<protein>
    <recommendedName>
        <fullName evidence="2">EGF-like domain-containing protein</fullName>
    </recommendedName>
</protein>
<sequence>MESVGMRQSDDDYCKPSAVGGNKEQYCKNDGVCYSTNDGPKCDCSLSDFDGRRCEQASSYDDHIFMVDFSVRLDAELSFFGNEWLGYDVSNNSAATIRSRFENISFAFKTIQGRQTLFFSGDQLVGFTLLSSLQSLSITSSHCVLPKCFHFVLCCITYYPFWDEMRKLDGWIAQNHNQIIVKFSFHQPNLMLLLAATQTAGIWIASGN</sequence>
<dbReference type="EMBL" id="UYRR01011346">
    <property type="protein sequence ID" value="VDK25886.1"/>
    <property type="molecule type" value="Genomic_DNA"/>
</dbReference>
<dbReference type="OrthoDB" id="6275838at2759"/>
<name>A0A3P6NI02_ANISI</name>
<accession>A0A3P6NI02</accession>
<dbReference type="Proteomes" id="UP000267096">
    <property type="component" value="Unassembled WGS sequence"/>
</dbReference>
<evidence type="ECO:0000256" key="1">
    <source>
        <dbReference type="PROSITE-ProRule" id="PRU00076"/>
    </source>
</evidence>
<reference evidence="3 4" key="1">
    <citation type="submission" date="2018-11" db="EMBL/GenBank/DDBJ databases">
        <authorList>
            <consortium name="Pathogen Informatics"/>
        </authorList>
    </citation>
    <scope>NUCLEOTIDE SEQUENCE [LARGE SCALE GENOMIC DNA]</scope>
</reference>